<dbReference type="EMBL" id="CASHTH010002194">
    <property type="protein sequence ID" value="CAI8026022.1"/>
    <property type="molecule type" value="Genomic_DNA"/>
</dbReference>
<protein>
    <recommendedName>
        <fullName evidence="1">Putative restriction endonuclease domain-containing protein</fullName>
    </recommendedName>
</protein>
<gene>
    <name evidence="2" type="ORF">GBAR_LOCUS14998</name>
</gene>
<dbReference type="SUPFAM" id="SSF52980">
    <property type="entry name" value="Restriction endonuclease-like"/>
    <property type="match status" value="1"/>
</dbReference>
<dbReference type="Gene3D" id="3.90.1570.10">
    <property type="entry name" value="tt1808, chain A"/>
    <property type="match status" value="1"/>
</dbReference>
<reference evidence="2" key="1">
    <citation type="submission" date="2023-03" db="EMBL/GenBank/DDBJ databases">
        <authorList>
            <person name="Steffen K."/>
            <person name="Cardenas P."/>
        </authorList>
    </citation>
    <scope>NUCLEOTIDE SEQUENCE</scope>
</reference>
<dbReference type="PANTHER" id="PTHR34107">
    <property type="entry name" value="SLL0198 PROTEIN-RELATED"/>
    <property type="match status" value="1"/>
</dbReference>
<keyword evidence="3" id="KW-1185">Reference proteome</keyword>
<accession>A0AA35WTJ7</accession>
<dbReference type="Pfam" id="PF05685">
    <property type="entry name" value="Uma2"/>
    <property type="match status" value="1"/>
</dbReference>
<comment type="caution">
    <text evidence="2">The sequence shown here is derived from an EMBL/GenBank/DDBJ whole genome shotgun (WGS) entry which is preliminary data.</text>
</comment>
<dbReference type="GO" id="GO:0006281">
    <property type="term" value="P:DNA repair"/>
    <property type="evidence" value="ECO:0007669"/>
    <property type="project" value="UniProtKB-ARBA"/>
</dbReference>
<proteinExistence type="predicted"/>
<evidence type="ECO:0000313" key="3">
    <source>
        <dbReference type="Proteomes" id="UP001174909"/>
    </source>
</evidence>
<dbReference type="InterPro" id="IPR012296">
    <property type="entry name" value="Nuclease_put_TT1808"/>
</dbReference>
<name>A0AA35WTJ7_GEOBA</name>
<dbReference type="Proteomes" id="UP001174909">
    <property type="component" value="Unassembled WGS sequence"/>
</dbReference>
<sequence>MVSSRVTTQSKKPAPYEIHAEQDPVVPEPLGPIVLKLDPVLRLTGELLLELCSLNDAVRIELNAKQELELLPPANPSSSNQNANISVDLGNWARANGTGLGSDSYAGFTPPNGAVRSPDASWILKERCAEIPDKEKHKFTPIVPDFVVELRSPSDSLRGIQAKLEEYIAHGVRLGWLIDLLDPRHRVYVYRPNAPVEVREGPETLSGDPELPGFVLDLQPVWGPAL</sequence>
<dbReference type="PANTHER" id="PTHR34107:SF7">
    <property type="entry name" value="SLR2092 PROTEIN"/>
    <property type="match status" value="1"/>
</dbReference>
<dbReference type="InterPro" id="IPR011335">
    <property type="entry name" value="Restrct_endonuc-II-like"/>
</dbReference>
<dbReference type="InterPro" id="IPR008538">
    <property type="entry name" value="Uma2"/>
</dbReference>
<evidence type="ECO:0000259" key="1">
    <source>
        <dbReference type="Pfam" id="PF05685"/>
    </source>
</evidence>
<dbReference type="CDD" id="cd06260">
    <property type="entry name" value="DUF820-like"/>
    <property type="match status" value="1"/>
</dbReference>
<dbReference type="AlphaFoldDB" id="A0AA35WTJ7"/>
<feature type="domain" description="Putative restriction endonuclease" evidence="1">
    <location>
        <begin position="48"/>
        <end position="218"/>
    </location>
</feature>
<evidence type="ECO:0000313" key="2">
    <source>
        <dbReference type="EMBL" id="CAI8026022.1"/>
    </source>
</evidence>
<organism evidence="2 3">
    <name type="scientific">Geodia barretti</name>
    <name type="common">Barrett's horny sponge</name>
    <dbReference type="NCBI Taxonomy" id="519541"/>
    <lineage>
        <taxon>Eukaryota</taxon>
        <taxon>Metazoa</taxon>
        <taxon>Porifera</taxon>
        <taxon>Demospongiae</taxon>
        <taxon>Heteroscleromorpha</taxon>
        <taxon>Tetractinellida</taxon>
        <taxon>Astrophorina</taxon>
        <taxon>Geodiidae</taxon>
        <taxon>Geodia</taxon>
    </lineage>
</organism>